<reference evidence="1 2" key="1">
    <citation type="journal article" date="2015" name="Genome Announc.">
        <title>Complete Genome Sequence of the Novel Leech Symbiont Mucinivorans hirudinis M3T.</title>
        <authorList>
            <person name="Nelson M.C."/>
            <person name="Bomar L."/>
            <person name="Graf J."/>
        </authorList>
    </citation>
    <scope>NUCLEOTIDE SEQUENCE [LARGE SCALE GENOMIC DNA]</scope>
    <source>
        <strain evidence="2">M3</strain>
    </source>
</reference>
<evidence type="ECO:0000313" key="2">
    <source>
        <dbReference type="Proteomes" id="UP000027616"/>
    </source>
</evidence>
<organism evidence="1 2">
    <name type="scientific">Mucinivorans hirudinis</name>
    <dbReference type="NCBI Taxonomy" id="1433126"/>
    <lineage>
        <taxon>Bacteria</taxon>
        <taxon>Pseudomonadati</taxon>
        <taxon>Bacteroidota</taxon>
        <taxon>Bacteroidia</taxon>
        <taxon>Bacteroidales</taxon>
        <taxon>Rikenellaceae</taxon>
        <taxon>Mucinivorans</taxon>
    </lineage>
</organism>
<dbReference type="KEGG" id="rbc:BN938_1803"/>
<sequence>MREFIEVMVANGFPDYHFIASEKRVLRSWSDLMKSDIVEAYLKANEIDPEAIDYLTTAELAYDYVEANIPAQHTETDDDGDEYGCWYDETYEMWNQAFVSYVESHCLVAYEVDSEAFLEKARNIKT</sequence>
<proteinExistence type="predicted"/>
<dbReference type="EMBL" id="HG934468">
    <property type="protein sequence ID" value="CDN31883.1"/>
    <property type="molecule type" value="Genomic_DNA"/>
</dbReference>
<name>A0A060RD45_9BACT</name>
<gene>
    <name evidence="1" type="ORF">BN938_1803</name>
</gene>
<protein>
    <submittedName>
        <fullName evidence="1">Uncharacterized protein</fullName>
    </submittedName>
</protein>
<dbReference type="Proteomes" id="UP000027616">
    <property type="component" value="Chromosome I"/>
</dbReference>
<dbReference type="AlphaFoldDB" id="A0A060RD45"/>
<keyword evidence="2" id="KW-1185">Reference proteome</keyword>
<dbReference type="STRING" id="1433126.BN938_1803"/>
<dbReference type="HOGENOM" id="CLU_1979021_0_0_10"/>
<evidence type="ECO:0000313" key="1">
    <source>
        <dbReference type="EMBL" id="CDN31883.1"/>
    </source>
</evidence>
<accession>A0A060RD45</accession>